<reference evidence="1" key="1">
    <citation type="submission" date="2018-11" db="EMBL/GenBank/DDBJ databases">
        <authorList>
            <person name="Alioto T."/>
            <person name="Alioto T."/>
        </authorList>
    </citation>
    <scope>NUCLEOTIDE SEQUENCE</scope>
</reference>
<gene>
    <name evidence="1" type="ORF">MGAL_10B069272</name>
</gene>
<evidence type="ECO:0000313" key="2">
    <source>
        <dbReference type="Proteomes" id="UP000596742"/>
    </source>
</evidence>
<evidence type="ECO:0000313" key="1">
    <source>
        <dbReference type="EMBL" id="VDI03278.1"/>
    </source>
</evidence>
<proteinExistence type="predicted"/>
<name>A0A8B6CDH4_MYTGA</name>
<comment type="caution">
    <text evidence="1">The sequence shown here is derived from an EMBL/GenBank/DDBJ whole genome shotgun (WGS) entry which is preliminary data.</text>
</comment>
<protein>
    <submittedName>
        <fullName evidence="1">Uncharacterized protein</fullName>
    </submittedName>
</protein>
<accession>A0A8B6CDH4</accession>
<dbReference type="OrthoDB" id="6112329at2759"/>
<keyword evidence="2" id="KW-1185">Reference proteome</keyword>
<dbReference type="AlphaFoldDB" id="A0A8B6CDH4"/>
<organism evidence="1 2">
    <name type="scientific">Mytilus galloprovincialis</name>
    <name type="common">Mediterranean mussel</name>
    <dbReference type="NCBI Taxonomy" id="29158"/>
    <lineage>
        <taxon>Eukaryota</taxon>
        <taxon>Metazoa</taxon>
        <taxon>Spiralia</taxon>
        <taxon>Lophotrochozoa</taxon>
        <taxon>Mollusca</taxon>
        <taxon>Bivalvia</taxon>
        <taxon>Autobranchia</taxon>
        <taxon>Pteriomorphia</taxon>
        <taxon>Mytilida</taxon>
        <taxon>Mytiloidea</taxon>
        <taxon>Mytilidae</taxon>
        <taxon>Mytilinae</taxon>
        <taxon>Mytilus</taxon>
    </lineage>
</organism>
<dbReference type="EMBL" id="UYJE01001574">
    <property type="protein sequence ID" value="VDI03278.1"/>
    <property type="molecule type" value="Genomic_DNA"/>
</dbReference>
<dbReference type="Proteomes" id="UP000596742">
    <property type="component" value="Unassembled WGS sequence"/>
</dbReference>
<sequence>MLSDSVSQWDRCSVENNLHICYHDEYLETVSEVLEKIPKFWELTEEQKSYCAEVKRYLAKIDGDIATTYKLKFRPQKFLAVLDEIYEKFDEDREPTESSLKRAVMKFLLELSRFGEDIRNSDEAEEGCSTRLFCSFAEMCCMHSEISLDKGDCTIWKNFKGLTDVTSLPDIRLYSYGIKTTKTATARSKIPVSVVEVKKSVEKQLGESELLDPLTERLESTDLSSSISSLASSEDSYRKPPIEEYLMNSTSLGQHAGQLLLELHKCHKDYKNCPILTMSGMIIDGTKVLFTVLEMKKGHLKKLENNEELDEDDKAVMYYSQPFDLIYSDERSILIDNIMRLNNLEL</sequence>